<dbReference type="UniPathway" id="UPA00148"/>
<feature type="transmembrane region" description="Helical" evidence="9">
    <location>
        <begin position="95"/>
        <end position="115"/>
    </location>
</feature>
<feature type="transmembrane region" description="Helical" evidence="9">
    <location>
        <begin position="65"/>
        <end position="89"/>
    </location>
</feature>
<dbReference type="Pfam" id="PF03186">
    <property type="entry name" value="CobD_Cbib"/>
    <property type="match status" value="1"/>
</dbReference>
<dbReference type="GO" id="GO:0009236">
    <property type="term" value="P:cobalamin biosynthetic process"/>
    <property type="evidence" value="ECO:0007669"/>
    <property type="project" value="UniProtKB-UniRule"/>
</dbReference>
<comment type="similarity">
    <text evidence="3 9">Belongs to the CobD/CbiB family.</text>
</comment>
<keyword evidence="11" id="KW-1185">Reference proteome</keyword>
<comment type="pathway">
    <text evidence="2 9">Cofactor biosynthesis; adenosylcobalamin biosynthesis.</text>
</comment>
<evidence type="ECO:0000256" key="7">
    <source>
        <dbReference type="ARBA" id="ARBA00022989"/>
    </source>
</evidence>
<name>I5AQX4_EUBC6</name>
<comment type="function">
    <text evidence="9">Converts cobyric acid to cobinamide by the addition of aminopropanol on the F carboxylic group.</text>
</comment>
<evidence type="ECO:0000256" key="6">
    <source>
        <dbReference type="ARBA" id="ARBA00022692"/>
    </source>
</evidence>
<keyword evidence="8 9" id="KW-0472">Membrane</keyword>
<gene>
    <name evidence="9" type="primary">cobD</name>
    <name evidence="10" type="ORF">EubceDRAFT1_0337</name>
</gene>
<accession>I5AQX4</accession>
<dbReference type="GO" id="GO:0048472">
    <property type="term" value="F:threonine-phosphate decarboxylase activity"/>
    <property type="evidence" value="ECO:0007669"/>
    <property type="project" value="InterPro"/>
</dbReference>
<dbReference type="PANTHER" id="PTHR34308:SF1">
    <property type="entry name" value="COBALAMIN BIOSYNTHESIS PROTEIN CBIB"/>
    <property type="match status" value="1"/>
</dbReference>
<evidence type="ECO:0000256" key="4">
    <source>
        <dbReference type="ARBA" id="ARBA00022475"/>
    </source>
</evidence>
<keyword evidence="7 9" id="KW-1133">Transmembrane helix</keyword>
<feature type="transmembrane region" description="Helical" evidence="9">
    <location>
        <begin position="310"/>
        <end position="332"/>
    </location>
</feature>
<organism evidence="10 11">
    <name type="scientific">Eubacterium cellulosolvens (strain ATCC 43171 / JCM 9499 / 6)</name>
    <name type="common">Cillobacterium cellulosolvens</name>
    <dbReference type="NCBI Taxonomy" id="633697"/>
    <lineage>
        <taxon>Bacteria</taxon>
        <taxon>Bacillati</taxon>
        <taxon>Bacillota</taxon>
        <taxon>Clostridia</taxon>
        <taxon>Eubacteriales</taxon>
        <taxon>Eubacteriaceae</taxon>
        <taxon>Eubacterium</taxon>
    </lineage>
</organism>
<evidence type="ECO:0000256" key="1">
    <source>
        <dbReference type="ARBA" id="ARBA00004651"/>
    </source>
</evidence>
<keyword evidence="5 9" id="KW-0169">Cobalamin biosynthesis</keyword>
<dbReference type="GO" id="GO:0015420">
    <property type="term" value="F:ABC-type vitamin B12 transporter activity"/>
    <property type="evidence" value="ECO:0007669"/>
    <property type="project" value="UniProtKB-UniRule"/>
</dbReference>
<keyword evidence="4 9" id="KW-1003">Cell membrane</keyword>
<evidence type="ECO:0000256" key="8">
    <source>
        <dbReference type="ARBA" id="ARBA00023136"/>
    </source>
</evidence>
<dbReference type="GO" id="GO:0005886">
    <property type="term" value="C:plasma membrane"/>
    <property type="evidence" value="ECO:0007669"/>
    <property type="project" value="UniProtKB-SubCell"/>
</dbReference>
<reference evidence="10 11" key="1">
    <citation type="submission" date="2010-08" db="EMBL/GenBank/DDBJ databases">
        <authorList>
            <consortium name="US DOE Joint Genome Institute (JGI-PGF)"/>
            <person name="Lucas S."/>
            <person name="Copeland A."/>
            <person name="Lapidus A."/>
            <person name="Cheng J.-F."/>
            <person name="Bruce D."/>
            <person name="Goodwin L."/>
            <person name="Pitluck S."/>
            <person name="Land M.L."/>
            <person name="Hauser L."/>
            <person name="Chang Y.-J."/>
            <person name="Anderson I.J."/>
            <person name="Johnson E."/>
            <person name="Mulhopadhyay B."/>
            <person name="Kyrpides N."/>
            <person name="Woyke T.J."/>
        </authorList>
    </citation>
    <scope>NUCLEOTIDE SEQUENCE [LARGE SCALE GENOMIC DNA]</scope>
    <source>
        <strain evidence="10 11">6</strain>
    </source>
</reference>
<sequence length="333" mass="36343">MKCMYLVQLLTREPGLPAMILGFLLDQLIGDPEFLYHPVRIIGSLIGYLEKLFRSMNTRDKKGEWQAGFYTAMTTVLVSTLLPLILLLLVKKINIIAAFILETFWCSQMLAATSLRKESGKVYHALKKGTLEDARQAVSMIVGRDTGKLDRAGVTRAAVETVAENTSDGVVAPLFFIAIGGAAGGFFYKSVNTLDSMIGYKNKKYLHFGSFAAHLDDLVNFIPARIAGLIMVLMSGIGGYDRKNAWKIFKRDRKKHASPNSAQTEAAMAGALGVRLAGDASYFGKLVHKPSIGDPVREIEAEDIPRAGTLMNLTSIAALILFASLRALALILV</sequence>
<proteinExistence type="inferred from homology"/>
<dbReference type="AlphaFoldDB" id="I5AQX4"/>
<dbReference type="HOGENOM" id="CLU_054212_0_0_9"/>
<keyword evidence="6 9" id="KW-0812">Transmembrane</keyword>
<dbReference type="eggNOG" id="COG1270">
    <property type="taxonomic scope" value="Bacteria"/>
</dbReference>
<comment type="subcellular location">
    <subcellularLocation>
        <location evidence="1 9">Cell membrane</location>
        <topology evidence="1 9">Multi-pass membrane protein</topology>
    </subcellularLocation>
</comment>
<evidence type="ECO:0000256" key="9">
    <source>
        <dbReference type="HAMAP-Rule" id="MF_00024"/>
    </source>
</evidence>
<protein>
    <recommendedName>
        <fullName evidence="9">Cobalamin biosynthesis protein CobD</fullName>
    </recommendedName>
</protein>
<dbReference type="Proteomes" id="UP000005753">
    <property type="component" value="Chromosome"/>
</dbReference>
<evidence type="ECO:0000256" key="5">
    <source>
        <dbReference type="ARBA" id="ARBA00022573"/>
    </source>
</evidence>
<evidence type="ECO:0000313" key="10">
    <source>
        <dbReference type="EMBL" id="EIM56197.1"/>
    </source>
</evidence>
<dbReference type="STRING" id="633697.EubceDRAFT1_0337"/>
<dbReference type="NCBIfam" id="TIGR00380">
    <property type="entry name" value="cobal_cbiB"/>
    <property type="match status" value="1"/>
</dbReference>
<evidence type="ECO:0000256" key="2">
    <source>
        <dbReference type="ARBA" id="ARBA00004953"/>
    </source>
</evidence>
<dbReference type="HAMAP" id="MF_00024">
    <property type="entry name" value="CobD_CbiB"/>
    <property type="match status" value="1"/>
</dbReference>
<evidence type="ECO:0000313" key="11">
    <source>
        <dbReference type="Proteomes" id="UP000005753"/>
    </source>
</evidence>
<feature type="transmembrane region" description="Helical" evidence="9">
    <location>
        <begin position="218"/>
        <end position="240"/>
    </location>
</feature>
<reference evidence="10 11" key="2">
    <citation type="submission" date="2012-02" db="EMBL/GenBank/DDBJ databases">
        <title>Improved High-Quality Draft sequence of Eubacterium cellulosolvens 6.</title>
        <authorList>
            <consortium name="US DOE Joint Genome Institute"/>
            <person name="Lucas S."/>
            <person name="Han J."/>
            <person name="Lapidus A."/>
            <person name="Cheng J.-F."/>
            <person name="Goodwin L."/>
            <person name="Pitluck S."/>
            <person name="Peters L."/>
            <person name="Mikhailova N."/>
            <person name="Gu W."/>
            <person name="Detter J.C."/>
            <person name="Han C."/>
            <person name="Tapia R."/>
            <person name="Land M."/>
            <person name="Hauser L."/>
            <person name="Kyrpides N."/>
            <person name="Ivanova N."/>
            <person name="Pagani I."/>
            <person name="Johnson E."/>
            <person name="Mukhopadhyay B."/>
            <person name="Anderson I."/>
            <person name="Woyke T."/>
        </authorList>
    </citation>
    <scope>NUCLEOTIDE SEQUENCE [LARGE SCALE GENOMIC DNA]</scope>
    <source>
        <strain evidence="10 11">6</strain>
    </source>
</reference>
<dbReference type="EMBL" id="CM001487">
    <property type="protein sequence ID" value="EIM56197.1"/>
    <property type="molecule type" value="Genomic_DNA"/>
</dbReference>
<evidence type="ECO:0000256" key="3">
    <source>
        <dbReference type="ARBA" id="ARBA00006263"/>
    </source>
</evidence>
<feature type="transmembrane region" description="Helical" evidence="9">
    <location>
        <begin position="170"/>
        <end position="188"/>
    </location>
</feature>
<dbReference type="InterPro" id="IPR004485">
    <property type="entry name" value="Cobalamin_biosynth_CobD/CbiB"/>
</dbReference>
<dbReference type="PANTHER" id="PTHR34308">
    <property type="entry name" value="COBALAMIN BIOSYNTHESIS PROTEIN CBIB"/>
    <property type="match status" value="1"/>
</dbReference>